<evidence type="ECO:0000313" key="5">
    <source>
        <dbReference type="EMBL" id="KAF9452887.1"/>
    </source>
</evidence>
<sequence length="331" mass="37425">MRAQASALLRALSRPALSSRNSNRFYATQTPNPDPSTPTVGLSDPNGYCRDLVRKHDYESYLISQFWPKDLQEAYFGIKAFSVELATVQDHVSNTMIGKMRMQFWRDAIKDIFNGRPPRHPIALALYEATQRANLQPYHFKRIIDARDTELETASYQTTDLLTSHAESTSSTLLYLLLSLLPAPLSTSHALSHAASHLGTAQTITTLLRALPFHTRQGRSVIPAEITLRHSVRQEEVVRRGPEAQGIEDAVFEFATLANDHMITARSMLKEEGMGGKVPSDAMPIFLAGVPVTNLLQRLEKNGFNVFDPKLPLRDWKLPWQVYRGYYQRQF</sequence>
<dbReference type="EMBL" id="MU151066">
    <property type="protein sequence ID" value="KAF9452887.1"/>
    <property type="molecule type" value="Genomic_DNA"/>
</dbReference>
<dbReference type="Gene3D" id="1.10.600.10">
    <property type="entry name" value="Farnesyl Diphosphate Synthase"/>
    <property type="match status" value="1"/>
</dbReference>
<protein>
    <recommendedName>
        <fullName evidence="2">15-cis-phytoene synthase</fullName>
        <ecNumber evidence="2">2.5.1.32</ecNumber>
    </recommendedName>
</protein>
<gene>
    <name evidence="5" type="ORF">P691DRAFT_659641</name>
</gene>
<evidence type="ECO:0000256" key="1">
    <source>
        <dbReference type="ARBA" id="ARBA00001805"/>
    </source>
</evidence>
<dbReference type="InterPro" id="IPR008949">
    <property type="entry name" value="Isoprenoid_synthase_dom_sf"/>
</dbReference>
<dbReference type="AlphaFoldDB" id="A0A9P6C5V3"/>
<accession>A0A9P6C5V3</accession>
<dbReference type="Proteomes" id="UP000807342">
    <property type="component" value="Unassembled WGS sequence"/>
</dbReference>
<dbReference type="SUPFAM" id="SSF48576">
    <property type="entry name" value="Terpenoid synthases"/>
    <property type="match status" value="1"/>
</dbReference>
<evidence type="ECO:0000256" key="4">
    <source>
        <dbReference type="SAM" id="MobiDB-lite"/>
    </source>
</evidence>
<dbReference type="EC" id="2.5.1.32" evidence="2"/>
<reference evidence="5" key="1">
    <citation type="submission" date="2020-11" db="EMBL/GenBank/DDBJ databases">
        <authorList>
            <consortium name="DOE Joint Genome Institute"/>
            <person name="Ahrendt S."/>
            <person name="Riley R."/>
            <person name="Andreopoulos W."/>
            <person name="Labutti K."/>
            <person name="Pangilinan J."/>
            <person name="Ruiz-Duenas F.J."/>
            <person name="Barrasa J.M."/>
            <person name="Sanchez-Garcia M."/>
            <person name="Camarero S."/>
            <person name="Miyauchi S."/>
            <person name="Serrano A."/>
            <person name="Linde D."/>
            <person name="Babiker R."/>
            <person name="Drula E."/>
            <person name="Ayuso-Fernandez I."/>
            <person name="Pacheco R."/>
            <person name="Padilla G."/>
            <person name="Ferreira P."/>
            <person name="Barriuso J."/>
            <person name="Kellner H."/>
            <person name="Castanera R."/>
            <person name="Alfaro M."/>
            <person name="Ramirez L."/>
            <person name="Pisabarro A.G."/>
            <person name="Kuo A."/>
            <person name="Tritt A."/>
            <person name="Lipzen A."/>
            <person name="He G."/>
            <person name="Yan M."/>
            <person name="Ng V."/>
            <person name="Cullen D."/>
            <person name="Martin F."/>
            <person name="Rosso M.-N."/>
            <person name="Henrissat B."/>
            <person name="Hibbett D."/>
            <person name="Martinez A.T."/>
            <person name="Grigoriev I.V."/>
        </authorList>
    </citation>
    <scope>NUCLEOTIDE SEQUENCE</scope>
    <source>
        <strain evidence="5">MF-IS2</strain>
    </source>
</reference>
<proteinExistence type="predicted"/>
<keyword evidence="3" id="KW-0125">Carotenoid biosynthesis</keyword>
<comment type="catalytic activity">
    <reaction evidence="1">
        <text>2 (2E,6E,10E)-geranylgeranyl diphosphate = 15-cis-phytoene + 2 diphosphate</text>
        <dbReference type="Rhea" id="RHEA:34475"/>
        <dbReference type="ChEBI" id="CHEBI:27787"/>
        <dbReference type="ChEBI" id="CHEBI:33019"/>
        <dbReference type="ChEBI" id="CHEBI:58756"/>
        <dbReference type="EC" id="2.5.1.32"/>
    </reaction>
</comment>
<dbReference type="GO" id="GO:0016117">
    <property type="term" value="P:carotenoid biosynthetic process"/>
    <property type="evidence" value="ECO:0007669"/>
    <property type="project" value="UniProtKB-KW"/>
</dbReference>
<comment type="caution">
    <text evidence="5">The sequence shown here is derived from an EMBL/GenBank/DDBJ whole genome shotgun (WGS) entry which is preliminary data.</text>
</comment>
<evidence type="ECO:0000256" key="2">
    <source>
        <dbReference type="ARBA" id="ARBA00012396"/>
    </source>
</evidence>
<dbReference type="PANTHER" id="PTHR31480">
    <property type="entry name" value="BIFUNCTIONAL LYCOPENE CYCLASE/PHYTOENE SYNTHASE"/>
    <property type="match status" value="1"/>
</dbReference>
<feature type="region of interest" description="Disordered" evidence="4">
    <location>
        <begin position="24"/>
        <end position="43"/>
    </location>
</feature>
<dbReference type="Pfam" id="PF00494">
    <property type="entry name" value="SQS_PSY"/>
    <property type="match status" value="1"/>
</dbReference>
<organism evidence="5 6">
    <name type="scientific">Macrolepiota fuliginosa MF-IS2</name>
    <dbReference type="NCBI Taxonomy" id="1400762"/>
    <lineage>
        <taxon>Eukaryota</taxon>
        <taxon>Fungi</taxon>
        <taxon>Dikarya</taxon>
        <taxon>Basidiomycota</taxon>
        <taxon>Agaricomycotina</taxon>
        <taxon>Agaricomycetes</taxon>
        <taxon>Agaricomycetidae</taxon>
        <taxon>Agaricales</taxon>
        <taxon>Agaricineae</taxon>
        <taxon>Agaricaceae</taxon>
        <taxon>Macrolepiota</taxon>
    </lineage>
</organism>
<name>A0A9P6C5V3_9AGAR</name>
<evidence type="ECO:0000313" key="6">
    <source>
        <dbReference type="Proteomes" id="UP000807342"/>
    </source>
</evidence>
<dbReference type="OrthoDB" id="270318at2759"/>
<evidence type="ECO:0000256" key="3">
    <source>
        <dbReference type="ARBA" id="ARBA00022746"/>
    </source>
</evidence>
<keyword evidence="6" id="KW-1185">Reference proteome</keyword>
<dbReference type="InterPro" id="IPR002060">
    <property type="entry name" value="Squ/phyt_synthse"/>
</dbReference>